<reference evidence="2" key="1">
    <citation type="journal article" date="2019" name="MBio">
        <title>Virus Genomes from Deep Sea Sediments Expand the Ocean Megavirome and Support Independent Origins of Viral Gigantism.</title>
        <authorList>
            <person name="Backstrom D."/>
            <person name="Yutin N."/>
            <person name="Jorgensen S.L."/>
            <person name="Dharamshi J."/>
            <person name="Homa F."/>
            <person name="Zaremba-Niedwiedzka K."/>
            <person name="Spang A."/>
            <person name="Wolf Y.I."/>
            <person name="Koonin E.V."/>
            <person name="Ettema T.J."/>
        </authorList>
    </citation>
    <scope>NUCLEOTIDE SEQUENCE</scope>
</reference>
<organism evidence="2">
    <name type="scientific">Marseillevirus LCMAC102</name>
    <dbReference type="NCBI Taxonomy" id="2506603"/>
    <lineage>
        <taxon>Viruses</taxon>
        <taxon>Varidnaviria</taxon>
        <taxon>Bamfordvirae</taxon>
        <taxon>Nucleocytoviricota</taxon>
        <taxon>Megaviricetes</taxon>
        <taxon>Pimascovirales</taxon>
        <taxon>Pimascovirales incertae sedis</taxon>
        <taxon>Marseilleviridae</taxon>
    </lineage>
</organism>
<evidence type="ECO:0000313" key="2">
    <source>
        <dbReference type="EMBL" id="QBK86344.1"/>
    </source>
</evidence>
<dbReference type="EMBL" id="MK500334">
    <property type="protein sequence ID" value="QBK86344.1"/>
    <property type="molecule type" value="Genomic_DNA"/>
</dbReference>
<keyword evidence="1" id="KW-1133">Transmembrane helix</keyword>
<feature type="transmembrane region" description="Helical" evidence="1">
    <location>
        <begin position="32"/>
        <end position="54"/>
    </location>
</feature>
<keyword evidence="1" id="KW-0812">Transmembrane</keyword>
<gene>
    <name evidence="2" type="ORF">LCMAC102_01390</name>
</gene>
<feature type="transmembrane region" description="Helical" evidence="1">
    <location>
        <begin position="100"/>
        <end position="126"/>
    </location>
</feature>
<evidence type="ECO:0000256" key="1">
    <source>
        <dbReference type="SAM" id="Phobius"/>
    </source>
</evidence>
<feature type="transmembrane region" description="Helical" evidence="1">
    <location>
        <begin position="146"/>
        <end position="166"/>
    </location>
</feature>
<name>A0A481YUX2_9VIRU</name>
<protein>
    <submittedName>
        <fullName evidence="2">Uncharacterized protein</fullName>
    </submittedName>
</protein>
<feature type="transmembrane region" description="Helical" evidence="1">
    <location>
        <begin position="228"/>
        <end position="256"/>
    </location>
</feature>
<sequence>MAKKVKCCTILNRLFRLEIAKELYIELKRGEFTSYCMGFAIFAFCAYIACWVGFWTVVGLGYETTCPYGEMKYVSEGLRCVFANDTINPNFNNFCNYNQFFIECFLTGIVSLSVFCVVILSSIALIMLTYEVCTWLIKTAKKNMTILYDFGVVITILLLIASLVWLNGVVMVTGAGYDTRCIHGDMKYVPLSVHHKRLMCVFANGTVDFNFNVICNFQTYNSMINGCLLIGILVVMGWTLIVSVLSIICIMLIWLIRKYQNIKSELCIMDV</sequence>
<proteinExistence type="predicted"/>
<accession>A0A481YUX2</accession>
<keyword evidence="1" id="KW-0472">Membrane</keyword>